<keyword evidence="2" id="KW-0342">GTP-binding</keyword>
<dbReference type="Pfam" id="PF00071">
    <property type="entry name" value="Ras"/>
    <property type="match status" value="1"/>
</dbReference>
<dbReference type="FunFam" id="3.40.50.300:FF:001329">
    <property type="entry name" value="Small GTP-binding protein, putative"/>
    <property type="match status" value="1"/>
</dbReference>
<dbReference type="InterPro" id="IPR027417">
    <property type="entry name" value="P-loop_NTPase"/>
</dbReference>
<dbReference type="PROSITE" id="PS51419">
    <property type="entry name" value="RAB"/>
    <property type="match status" value="1"/>
</dbReference>
<evidence type="ECO:0000313" key="4">
    <source>
        <dbReference type="Proteomes" id="UP000192639"/>
    </source>
</evidence>
<dbReference type="GO" id="GO:0003924">
    <property type="term" value="F:GTPase activity"/>
    <property type="evidence" value="ECO:0007669"/>
    <property type="project" value="InterPro"/>
</dbReference>
<reference evidence="3 4" key="1">
    <citation type="journal article" date="2017" name="Environ. Microbiol.">
        <title>Decay of the glycolytic pathway and adaptation to intranuclear parasitism within Enterocytozoonidae microsporidia.</title>
        <authorList>
            <person name="Wiredu Boakye D."/>
            <person name="Jaroenlak P."/>
            <person name="Prachumwat A."/>
            <person name="Williams T.A."/>
            <person name="Bateman K.S."/>
            <person name="Itsathitphaisarn O."/>
            <person name="Sritunyalucksana K."/>
            <person name="Paszkiewicz K.H."/>
            <person name="Moore K.A."/>
            <person name="Stentiford G.D."/>
            <person name="Williams B.A."/>
        </authorList>
    </citation>
    <scope>NUCLEOTIDE SEQUENCE [LARGE SCALE GENOMIC DNA]</scope>
    <source>
        <strain evidence="3 4">GB1</strain>
    </source>
</reference>
<evidence type="ECO:0000256" key="1">
    <source>
        <dbReference type="ARBA" id="ARBA00022741"/>
    </source>
</evidence>
<dbReference type="VEuPathDB" id="MicrosporidiaDB:ECANGB1_780"/>
<dbReference type="Gene3D" id="3.40.50.300">
    <property type="entry name" value="P-loop containing nucleotide triphosphate hydrolases"/>
    <property type="match status" value="1"/>
</dbReference>
<keyword evidence="1" id="KW-0547">Nucleotide-binding</keyword>
<proteinExistence type="predicted"/>
<dbReference type="InterPro" id="IPR001806">
    <property type="entry name" value="Small_GTPase"/>
</dbReference>
<dbReference type="NCBIfam" id="TIGR00231">
    <property type="entry name" value="small_GTP"/>
    <property type="match status" value="1"/>
</dbReference>
<protein>
    <submittedName>
        <fullName evidence="3">RAB1A</fullName>
    </submittedName>
</protein>
<dbReference type="InterPro" id="IPR005225">
    <property type="entry name" value="Small_GTP-bd"/>
</dbReference>
<dbReference type="EMBL" id="LWDP01000022">
    <property type="protein sequence ID" value="ORD94395.1"/>
    <property type="molecule type" value="Genomic_DNA"/>
</dbReference>
<comment type="caution">
    <text evidence="3">The sequence shown here is derived from an EMBL/GenBank/DDBJ whole genome shotgun (WGS) entry which is preliminary data.</text>
</comment>
<dbReference type="SMART" id="SM00174">
    <property type="entry name" value="RHO"/>
    <property type="match status" value="1"/>
</dbReference>
<dbReference type="CDD" id="cd00154">
    <property type="entry name" value="Rab"/>
    <property type="match status" value="1"/>
</dbReference>
<dbReference type="GO" id="GO:0005525">
    <property type="term" value="F:GTP binding"/>
    <property type="evidence" value="ECO:0007669"/>
    <property type="project" value="UniProtKB-KW"/>
</dbReference>
<dbReference type="SMART" id="SM00173">
    <property type="entry name" value="RAS"/>
    <property type="match status" value="1"/>
</dbReference>
<keyword evidence="4" id="KW-1185">Reference proteome</keyword>
<dbReference type="AlphaFoldDB" id="A0A1Y1S8L9"/>
<dbReference type="PRINTS" id="PR00449">
    <property type="entry name" value="RASTRNSFRMNG"/>
</dbReference>
<gene>
    <name evidence="3" type="primary">RAB1A</name>
    <name evidence="3" type="ORF">ECANGB1_780</name>
</gene>
<sequence>MSSYKTTNKISKAPTFKLITIGMTNVGKSSILLKFTRDEFSECISNTVGIDNLNKELLVGSRPVVLQLWDTAGQERFNAIVRSYYRGVDGFVFVFDASESRSYEYVVDKMDSTRKENKEVPFGIIVANKIDLVEDRLELEQRLDRLSSKTGYKHYMTSAKTGENISRMFEEYAAAIYEHKKNEKEQKEILDKISVTKKGGRRGCC</sequence>
<dbReference type="InterPro" id="IPR050227">
    <property type="entry name" value="Rab"/>
</dbReference>
<dbReference type="PANTHER" id="PTHR47977">
    <property type="entry name" value="RAS-RELATED PROTEIN RAB"/>
    <property type="match status" value="1"/>
</dbReference>
<evidence type="ECO:0000313" key="3">
    <source>
        <dbReference type="EMBL" id="ORD94395.1"/>
    </source>
</evidence>
<dbReference type="OrthoDB" id="9989112at2759"/>
<name>A0A1Y1S8L9_9MICR</name>
<dbReference type="Proteomes" id="UP000192639">
    <property type="component" value="Unassembled WGS sequence"/>
</dbReference>
<dbReference type="SMART" id="SM00175">
    <property type="entry name" value="RAB"/>
    <property type="match status" value="1"/>
</dbReference>
<dbReference type="SUPFAM" id="SSF52540">
    <property type="entry name" value="P-loop containing nucleoside triphosphate hydrolases"/>
    <property type="match status" value="1"/>
</dbReference>
<evidence type="ECO:0000256" key="2">
    <source>
        <dbReference type="ARBA" id="ARBA00023134"/>
    </source>
</evidence>
<organism evidence="3 4">
    <name type="scientific">Enterospora canceri</name>
    <dbReference type="NCBI Taxonomy" id="1081671"/>
    <lineage>
        <taxon>Eukaryota</taxon>
        <taxon>Fungi</taxon>
        <taxon>Fungi incertae sedis</taxon>
        <taxon>Microsporidia</taxon>
        <taxon>Enterocytozoonidae</taxon>
        <taxon>Enterospora</taxon>
    </lineage>
</organism>
<dbReference type="PROSITE" id="PS51421">
    <property type="entry name" value="RAS"/>
    <property type="match status" value="1"/>
</dbReference>
<accession>A0A1Y1S8L9</accession>